<gene>
    <name evidence="1" type="ORF">GX662_11155</name>
</gene>
<name>A0A847D8Q3_9LACT</name>
<accession>A0A847D8Q3</accession>
<evidence type="ECO:0000313" key="2">
    <source>
        <dbReference type="Proteomes" id="UP000589373"/>
    </source>
</evidence>
<dbReference type="AlphaFoldDB" id="A0A847D8Q3"/>
<organism evidence="1 2">
    <name type="scientific">Trichococcus flocculiformis</name>
    <dbReference type="NCBI Taxonomy" id="82803"/>
    <lineage>
        <taxon>Bacteria</taxon>
        <taxon>Bacillati</taxon>
        <taxon>Bacillota</taxon>
        <taxon>Bacilli</taxon>
        <taxon>Lactobacillales</taxon>
        <taxon>Carnobacteriaceae</taxon>
        <taxon>Trichococcus</taxon>
    </lineage>
</organism>
<dbReference type="Proteomes" id="UP000589373">
    <property type="component" value="Unassembled WGS sequence"/>
</dbReference>
<proteinExistence type="predicted"/>
<reference evidence="1 2" key="1">
    <citation type="journal article" date="2020" name="Biotechnol. Biofuels">
        <title>New insights from the biogas microbiome by comprehensive genome-resolved metagenomics of nearly 1600 species originating from multiple anaerobic digesters.</title>
        <authorList>
            <person name="Campanaro S."/>
            <person name="Treu L."/>
            <person name="Rodriguez-R L.M."/>
            <person name="Kovalovszki A."/>
            <person name="Ziels R.M."/>
            <person name="Maus I."/>
            <person name="Zhu X."/>
            <person name="Kougias P.G."/>
            <person name="Basile A."/>
            <person name="Luo G."/>
            <person name="Schluter A."/>
            <person name="Konstantinidis K.T."/>
            <person name="Angelidaki I."/>
        </authorList>
    </citation>
    <scope>NUCLEOTIDE SEQUENCE [LARGE SCALE GENOMIC DNA]</scope>
    <source>
        <strain evidence="1">AS07pgkLD_105</strain>
    </source>
</reference>
<sequence>MDIYLVYEHENFDEYVVILLTKDEEKAKCIFGESKPCDWSGKKMMKPSVIICSWN</sequence>
<protein>
    <submittedName>
        <fullName evidence="1">Uncharacterized protein</fullName>
    </submittedName>
</protein>
<evidence type="ECO:0000313" key="1">
    <source>
        <dbReference type="EMBL" id="NLD32794.1"/>
    </source>
</evidence>
<dbReference type="RefSeq" id="WP_276647798.1">
    <property type="nucleotide sequence ID" value="NZ_JAAZCD010000249.1"/>
</dbReference>
<comment type="caution">
    <text evidence="1">The sequence shown here is derived from an EMBL/GenBank/DDBJ whole genome shotgun (WGS) entry which is preliminary data.</text>
</comment>
<dbReference type="EMBL" id="JAAZCD010000249">
    <property type="protein sequence ID" value="NLD32794.1"/>
    <property type="molecule type" value="Genomic_DNA"/>
</dbReference>